<feature type="transmembrane region" description="Helical" evidence="2">
    <location>
        <begin position="12"/>
        <end position="34"/>
    </location>
</feature>
<keyword evidence="2" id="KW-0472">Membrane</keyword>
<evidence type="ECO:0000256" key="2">
    <source>
        <dbReference type="SAM" id="Phobius"/>
    </source>
</evidence>
<evidence type="ECO:0000313" key="4">
    <source>
        <dbReference type="EMBL" id="CEK64846.1"/>
    </source>
</evidence>
<dbReference type="SUPFAM" id="SSF103473">
    <property type="entry name" value="MFS general substrate transporter"/>
    <property type="match status" value="1"/>
</dbReference>
<feature type="non-terminal residue" evidence="4">
    <location>
        <position position="1"/>
    </location>
</feature>
<feature type="domain" description="Major facilitator superfamily (MFS) profile" evidence="3">
    <location>
        <begin position="1"/>
        <end position="70"/>
    </location>
</feature>
<dbReference type="GO" id="GO:0016020">
    <property type="term" value="C:membrane"/>
    <property type="evidence" value="ECO:0007669"/>
    <property type="project" value="UniProtKB-SubCell"/>
</dbReference>
<dbReference type="GO" id="GO:0022857">
    <property type="term" value="F:transmembrane transporter activity"/>
    <property type="evidence" value="ECO:0007669"/>
    <property type="project" value="InterPro"/>
</dbReference>
<dbReference type="Gene3D" id="1.20.1250.20">
    <property type="entry name" value="MFS general substrate transporter like domains"/>
    <property type="match status" value="1"/>
</dbReference>
<dbReference type="InterPro" id="IPR020846">
    <property type="entry name" value="MFS_dom"/>
</dbReference>
<evidence type="ECO:0000259" key="3">
    <source>
        <dbReference type="PROSITE" id="PS50850"/>
    </source>
</evidence>
<dbReference type="EMBL" id="HACG01017981">
    <property type="protein sequence ID" value="CEK64846.1"/>
    <property type="molecule type" value="Transcribed_RNA"/>
</dbReference>
<name>A0A0B6ZA74_9EUPU</name>
<proteinExistence type="predicted"/>
<feature type="non-terminal residue" evidence="4">
    <location>
        <position position="70"/>
    </location>
</feature>
<accession>A0A0B6ZA74</accession>
<gene>
    <name evidence="4" type="primary">ORF53114</name>
</gene>
<dbReference type="InterPro" id="IPR036259">
    <property type="entry name" value="MFS_trans_sf"/>
</dbReference>
<protein>
    <recommendedName>
        <fullName evidence="3">Major facilitator superfamily (MFS) profile domain-containing protein</fullName>
    </recommendedName>
</protein>
<keyword evidence="2" id="KW-0812">Transmembrane</keyword>
<organism evidence="4">
    <name type="scientific">Arion vulgaris</name>
    <dbReference type="NCBI Taxonomy" id="1028688"/>
    <lineage>
        <taxon>Eukaryota</taxon>
        <taxon>Metazoa</taxon>
        <taxon>Spiralia</taxon>
        <taxon>Lophotrochozoa</taxon>
        <taxon>Mollusca</taxon>
        <taxon>Gastropoda</taxon>
        <taxon>Heterobranchia</taxon>
        <taxon>Euthyneura</taxon>
        <taxon>Panpulmonata</taxon>
        <taxon>Eupulmonata</taxon>
        <taxon>Stylommatophora</taxon>
        <taxon>Helicina</taxon>
        <taxon>Arionoidea</taxon>
        <taxon>Arionidae</taxon>
        <taxon>Arion</taxon>
    </lineage>
</organism>
<sequence>RLPVMLVTLYSSIILGIITAFSVNYAMFVTLRFISGILMQGLQTSAYTLIMELYVPKYRPFAGAVTECFF</sequence>
<dbReference type="PROSITE" id="PS50850">
    <property type="entry name" value="MFS"/>
    <property type="match status" value="1"/>
</dbReference>
<keyword evidence="2" id="KW-1133">Transmembrane helix</keyword>
<reference evidence="4" key="1">
    <citation type="submission" date="2014-12" db="EMBL/GenBank/DDBJ databases">
        <title>Insight into the proteome of Arion vulgaris.</title>
        <authorList>
            <person name="Aradska J."/>
            <person name="Bulat T."/>
            <person name="Smidak R."/>
            <person name="Sarate P."/>
            <person name="Gangsoo J."/>
            <person name="Sialana F."/>
            <person name="Bilban M."/>
            <person name="Lubec G."/>
        </authorList>
    </citation>
    <scope>NUCLEOTIDE SEQUENCE</scope>
    <source>
        <tissue evidence="4">Skin</tissue>
    </source>
</reference>
<dbReference type="AlphaFoldDB" id="A0A0B6ZA74"/>
<comment type="subcellular location">
    <subcellularLocation>
        <location evidence="1">Membrane</location>
        <topology evidence="1">Multi-pass membrane protein</topology>
    </subcellularLocation>
</comment>
<evidence type="ECO:0000256" key="1">
    <source>
        <dbReference type="ARBA" id="ARBA00004141"/>
    </source>
</evidence>